<name>T1DTG0_9PORP</name>
<organism evidence="1 2">
    <name type="scientific">Porphyromonas crevioricanis JCM 15906</name>
    <dbReference type="NCBI Taxonomy" id="1305617"/>
    <lineage>
        <taxon>Bacteria</taxon>
        <taxon>Pseudomonadati</taxon>
        <taxon>Bacteroidota</taxon>
        <taxon>Bacteroidia</taxon>
        <taxon>Bacteroidales</taxon>
        <taxon>Porphyromonadaceae</taxon>
        <taxon>Porphyromonas</taxon>
    </lineage>
</organism>
<comment type="caution">
    <text evidence="1">The sequence shown here is derived from an EMBL/GenBank/DDBJ whole genome shotgun (WGS) entry which is preliminary data.</text>
</comment>
<proteinExistence type="predicted"/>
<gene>
    <name evidence="1" type="ORF">PORCRE_1497</name>
</gene>
<evidence type="ECO:0000313" key="2">
    <source>
        <dbReference type="Proteomes" id="UP000018031"/>
    </source>
</evidence>
<reference evidence="2" key="1">
    <citation type="journal article" date="2013" name="Genome">
        <title>Draft Genome Sequences of Porphyromonas crevioricanis JCM 15906T and Porphyromonas cansulci JCM 13913T Isolated from a Canine Oral Cavity.</title>
        <authorList>
            <person name="Sakamoto M."/>
            <person name="Tanaka N."/>
            <person name="Shiwa Y."/>
            <person name="Yoshikawa H."/>
            <person name="Ohkuma M."/>
        </authorList>
    </citation>
    <scope>NUCLEOTIDE SEQUENCE [LARGE SCALE GENOMIC DNA]</scope>
    <source>
        <strain evidence="2">JCM 15906</strain>
    </source>
</reference>
<sequence length="65" mass="7714">MRKKIFFRAHSDKFSCGTIRGKGIGEPIEGKWMRMRGIFGVLRWFALECKEQKMWIYAEVPLPNH</sequence>
<evidence type="ECO:0000313" key="1">
    <source>
        <dbReference type="EMBL" id="GAD05789.1"/>
    </source>
</evidence>
<protein>
    <submittedName>
        <fullName evidence="1">Uncharacterized protein</fullName>
    </submittedName>
</protein>
<dbReference type="AlphaFoldDB" id="T1DTG0"/>
<dbReference type="Proteomes" id="UP000018031">
    <property type="component" value="Unassembled WGS sequence"/>
</dbReference>
<dbReference type="EMBL" id="BAOU01000040">
    <property type="protein sequence ID" value="GAD05789.1"/>
    <property type="molecule type" value="Genomic_DNA"/>
</dbReference>
<reference evidence="1 2" key="2">
    <citation type="journal article" date="2013" name="Genome Announc.">
        <title>Draft Genome Sequences of Porphyromonas crevioricanis JCM 15906T and Porphyromonas cansulci JCM 13913T Isolated from a Canine Oral Cavity.</title>
        <authorList>
            <person name="Sakamoto M."/>
            <person name="Tanaka N."/>
            <person name="Shiwa Y."/>
            <person name="Yoshikawa H."/>
            <person name="Ohkuma M."/>
        </authorList>
    </citation>
    <scope>NUCLEOTIDE SEQUENCE [LARGE SCALE GENOMIC DNA]</scope>
    <source>
        <strain evidence="1 2">JCM 15906</strain>
    </source>
</reference>
<accession>T1DTG0</accession>